<feature type="region of interest" description="Disordered" evidence="1">
    <location>
        <begin position="351"/>
        <end position="380"/>
    </location>
</feature>
<feature type="compositionally biased region" description="Polar residues" evidence="1">
    <location>
        <begin position="31"/>
        <end position="47"/>
    </location>
</feature>
<protein>
    <submittedName>
        <fullName evidence="2">G7862 protein</fullName>
    </submittedName>
</protein>
<proteinExistence type="predicted"/>
<evidence type="ECO:0000256" key="1">
    <source>
        <dbReference type="SAM" id="MobiDB-lite"/>
    </source>
</evidence>
<gene>
    <name evidence="2" type="primary">g7862</name>
    <name evidence="2" type="ORF">VP750_LOCUS6743</name>
</gene>
<keyword evidence="3" id="KW-1185">Reference proteome</keyword>
<feature type="compositionally biased region" description="Basic residues" evidence="1">
    <location>
        <begin position="352"/>
        <end position="380"/>
    </location>
</feature>
<evidence type="ECO:0000313" key="3">
    <source>
        <dbReference type="Proteomes" id="UP001497392"/>
    </source>
</evidence>
<sequence>MADPGVYNPFQRLPPAPVQQQPYGAPRGFHTDQQQQRIPFQNPNPNTYQMRPYNYTHAASTPYGHPDPLGPIEYKSVYDETNMDDPLTRFQDLEELDGIGDLRVREYHNNNACGPDLRAEGDLTSTFAESLVKNGIFCGRFEKFNNFAENNKATRADLQRLSLDRQRACRCAVRRRFAMAFHKKKGDPTFDHEQPLKIAEDTCRNCGQAEREMKRWGYLKHTLPVAEKHEGLKQLTLAVHELLTDGKDKNLWASYQGATDFEKICLYVWNEIVKHHSLLHNLRKSMPFEDFKELLKSIDAIAKADKHEHERKKAQTVQAKKLAHLRYLQRYHRLLLDQEKLKLHLMNESVGRRHKLSRTSRSSRSRSRTGKRSVRSRSRS</sequence>
<evidence type="ECO:0000313" key="2">
    <source>
        <dbReference type="EMBL" id="CAL5225084.1"/>
    </source>
</evidence>
<comment type="caution">
    <text evidence="2">The sequence shown here is derived from an EMBL/GenBank/DDBJ whole genome shotgun (WGS) entry which is preliminary data.</text>
</comment>
<name>A0ABP1FYX2_9CHLO</name>
<dbReference type="Proteomes" id="UP001497392">
    <property type="component" value="Unassembled WGS sequence"/>
</dbReference>
<feature type="region of interest" description="Disordered" evidence="1">
    <location>
        <begin position="1"/>
        <end position="47"/>
    </location>
</feature>
<dbReference type="EMBL" id="CAXHTA020000012">
    <property type="protein sequence ID" value="CAL5225084.1"/>
    <property type="molecule type" value="Genomic_DNA"/>
</dbReference>
<accession>A0ABP1FYX2</accession>
<reference evidence="2 3" key="1">
    <citation type="submission" date="2024-06" db="EMBL/GenBank/DDBJ databases">
        <authorList>
            <person name="Kraege A."/>
            <person name="Thomma B."/>
        </authorList>
    </citation>
    <scope>NUCLEOTIDE SEQUENCE [LARGE SCALE GENOMIC DNA]</scope>
</reference>
<organism evidence="2 3">
    <name type="scientific">Coccomyxa viridis</name>
    <dbReference type="NCBI Taxonomy" id="1274662"/>
    <lineage>
        <taxon>Eukaryota</taxon>
        <taxon>Viridiplantae</taxon>
        <taxon>Chlorophyta</taxon>
        <taxon>core chlorophytes</taxon>
        <taxon>Trebouxiophyceae</taxon>
        <taxon>Trebouxiophyceae incertae sedis</taxon>
        <taxon>Coccomyxaceae</taxon>
        <taxon>Coccomyxa</taxon>
    </lineage>
</organism>